<evidence type="ECO:0000256" key="11">
    <source>
        <dbReference type="SAM" id="SignalP"/>
    </source>
</evidence>
<evidence type="ECO:0000256" key="2">
    <source>
        <dbReference type="ARBA" id="ARBA00009054"/>
    </source>
</evidence>
<comment type="function">
    <text evidence="7">Essential component of the PAM complex, a complex required for the translocation of transit peptide-containing proteins from the inner membrane into the mitochondrial matrix in an ATP-dependent manner.</text>
</comment>
<feature type="coiled-coil region" evidence="9">
    <location>
        <begin position="96"/>
        <end position="148"/>
    </location>
</feature>
<evidence type="ECO:0000313" key="12">
    <source>
        <dbReference type="EMBL" id="CAD9266743.1"/>
    </source>
</evidence>
<evidence type="ECO:0000256" key="10">
    <source>
        <dbReference type="SAM" id="MobiDB-lite"/>
    </source>
</evidence>
<keyword evidence="7" id="KW-0496">Mitochondrion</keyword>
<dbReference type="GO" id="GO:0051087">
    <property type="term" value="F:protein-folding chaperone binding"/>
    <property type="evidence" value="ECO:0007669"/>
    <property type="project" value="InterPro"/>
</dbReference>
<feature type="region of interest" description="Disordered" evidence="10">
    <location>
        <begin position="59"/>
        <end position="79"/>
    </location>
</feature>
<dbReference type="Gene3D" id="3.90.20.20">
    <property type="match status" value="1"/>
</dbReference>
<evidence type="ECO:0000256" key="4">
    <source>
        <dbReference type="ARBA" id="ARBA00022490"/>
    </source>
</evidence>
<dbReference type="CDD" id="cd00446">
    <property type="entry name" value="GrpE"/>
    <property type="match status" value="1"/>
</dbReference>
<reference evidence="12" key="1">
    <citation type="submission" date="2021-01" db="EMBL/GenBank/DDBJ databases">
        <authorList>
            <person name="Corre E."/>
            <person name="Pelletier E."/>
            <person name="Niang G."/>
            <person name="Scheremetjew M."/>
            <person name="Finn R."/>
            <person name="Kale V."/>
            <person name="Holt S."/>
            <person name="Cochrane G."/>
            <person name="Meng A."/>
            <person name="Brown T."/>
            <person name="Cohen L."/>
        </authorList>
    </citation>
    <scope>NUCLEOTIDE SEQUENCE</scope>
    <source>
        <strain evidence="12">CCMP2877</strain>
    </source>
</reference>
<dbReference type="Gene3D" id="2.30.22.10">
    <property type="entry name" value="Head domain of nucleotide exchange factor GrpE"/>
    <property type="match status" value="1"/>
</dbReference>
<sequence length="261" mass="28375">MRVLVSAVALVLAFEQASQRAGSALAFTLPARTPQAGLRQQRAPVSLVQRWAEADAEAEAEAEGASEGADAAADKAEGKDKVDDILNTPIFLKRKLEVLEREAGELKEQLDTVKAQTADGEDDWQEKIDRLNKEFEMLRERARGEMGEASTNAKVEVLKEVLTVTDNFVRAKATVDTSSPSAGAVVERYDAVYDNIQAVFEELGMTSITTVGEPFDPNFMEAVMQQPSDEFEEGSVLQEYQAGFVVGDKTVRPAFVVVSAG</sequence>
<feature type="signal peptide" evidence="11">
    <location>
        <begin position="1"/>
        <end position="19"/>
    </location>
</feature>
<dbReference type="GO" id="GO:0051082">
    <property type="term" value="F:unfolded protein binding"/>
    <property type="evidence" value="ECO:0007669"/>
    <property type="project" value="TreeGrafter"/>
</dbReference>
<dbReference type="AlphaFoldDB" id="A0A7S1UFZ6"/>
<organism evidence="12">
    <name type="scientific">Phaeomonas parva</name>
    <dbReference type="NCBI Taxonomy" id="124430"/>
    <lineage>
        <taxon>Eukaryota</taxon>
        <taxon>Sar</taxon>
        <taxon>Stramenopiles</taxon>
        <taxon>Ochrophyta</taxon>
        <taxon>Pinguiophyceae</taxon>
        <taxon>Pinguiochrysidales</taxon>
        <taxon>Pinguiochrysidaceae</taxon>
        <taxon>Phaeomonas</taxon>
    </lineage>
</organism>
<dbReference type="SUPFAM" id="SSF51064">
    <property type="entry name" value="Head domain of nucleotide exchange factor GrpE"/>
    <property type="match status" value="1"/>
</dbReference>
<dbReference type="GO" id="GO:0042803">
    <property type="term" value="F:protein homodimerization activity"/>
    <property type="evidence" value="ECO:0007669"/>
    <property type="project" value="InterPro"/>
</dbReference>
<dbReference type="InterPro" id="IPR009012">
    <property type="entry name" value="GrpE_head"/>
</dbReference>
<proteinExistence type="inferred from homology"/>
<dbReference type="HAMAP" id="MF_01151">
    <property type="entry name" value="GrpE"/>
    <property type="match status" value="1"/>
</dbReference>
<dbReference type="GO" id="GO:0006457">
    <property type="term" value="P:protein folding"/>
    <property type="evidence" value="ECO:0007669"/>
    <property type="project" value="InterPro"/>
</dbReference>
<keyword evidence="6 7" id="KW-0143">Chaperone</keyword>
<dbReference type="GO" id="GO:0005759">
    <property type="term" value="C:mitochondrial matrix"/>
    <property type="evidence" value="ECO:0007669"/>
    <property type="project" value="UniProtKB-SubCell"/>
</dbReference>
<evidence type="ECO:0000256" key="9">
    <source>
        <dbReference type="SAM" id="Coils"/>
    </source>
</evidence>
<dbReference type="PRINTS" id="PR00773">
    <property type="entry name" value="GRPEPROTEIN"/>
</dbReference>
<dbReference type="SUPFAM" id="SSF58014">
    <property type="entry name" value="Coiled-coil domain of nucleotide exchange factor GrpE"/>
    <property type="match status" value="1"/>
</dbReference>
<dbReference type="FunFam" id="2.30.22.10:FF:000001">
    <property type="entry name" value="Protein GrpE"/>
    <property type="match status" value="1"/>
</dbReference>
<dbReference type="PANTHER" id="PTHR21237">
    <property type="entry name" value="GRPE PROTEIN"/>
    <property type="match status" value="1"/>
</dbReference>
<keyword evidence="5" id="KW-0346">Stress response</keyword>
<protein>
    <recommendedName>
        <fullName evidence="7">GrpE protein homolog</fullName>
    </recommendedName>
</protein>
<comment type="subunit">
    <text evidence="3">Homodimer.</text>
</comment>
<dbReference type="EMBL" id="HBGJ01039942">
    <property type="protein sequence ID" value="CAD9266743.1"/>
    <property type="molecule type" value="Transcribed_RNA"/>
</dbReference>
<gene>
    <name evidence="12" type="ORF">PPAR1163_LOCUS25169</name>
</gene>
<accession>A0A7S1UFZ6</accession>
<keyword evidence="9" id="KW-0175">Coiled coil</keyword>
<evidence type="ECO:0000256" key="5">
    <source>
        <dbReference type="ARBA" id="ARBA00023016"/>
    </source>
</evidence>
<evidence type="ECO:0000256" key="1">
    <source>
        <dbReference type="ARBA" id="ARBA00004496"/>
    </source>
</evidence>
<dbReference type="Pfam" id="PF01025">
    <property type="entry name" value="GrpE"/>
    <property type="match status" value="1"/>
</dbReference>
<comment type="subcellular location">
    <subcellularLocation>
        <location evidence="1">Cytoplasm</location>
    </subcellularLocation>
    <subcellularLocation>
        <location evidence="7">Mitochondrion matrix</location>
    </subcellularLocation>
</comment>
<dbReference type="GO" id="GO:0000774">
    <property type="term" value="F:adenyl-nucleotide exchange factor activity"/>
    <property type="evidence" value="ECO:0007669"/>
    <property type="project" value="InterPro"/>
</dbReference>
<keyword evidence="11" id="KW-0732">Signal</keyword>
<name>A0A7S1UFZ6_9STRA</name>
<comment type="similarity">
    <text evidence="2 8">Belongs to the GrpE family.</text>
</comment>
<dbReference type="PROSITE" id="PS01071">
    <property type="entry name" value="GRPE"/>
    <property type="match status" value="1"/>
</dbReference>
<evidence type="ECO:0000256" key="6">
    <source>
        <dbReference type="ARBA" id="ARBA00023186"/>
    </source>
</evidence>
<dbReference type="PANTHER" id="PTHR21237:SF40">
    <property type="entry name" value="CELL CYCLE AND APOPTOSIS REGULATOR PROTEIN 2"/>
    <property type="match status" value="1"/>
</dbReference>
<evidence type="ECO:0000256" key="3">
    <source>
        <dbReference type="ARBA" id="ARBA00011738"/>
    </source>
</evidence>
<dbReference type="InterPro" id="IPR000740">
    <property type="entry name" value="GrpE"/>
</dbReference>
<keyword evidence="4" id="KW-0963">Cytoplasm</keyword>
<feature type="chain" id="PRO_5030638269" description="GrpE protein homolog" evidence="11">
    <location>
        <begin position="20"/>
        <end position="261"/>
    </location>
</feature>
<dbReference type="InterPro" id="IPR013805">
    <property type="entry name" value="GrpE_CC"/>
</dbReference>
<evidence type="ECO:0000256" key="7">
    <source>
        <dbReference type="RuleBase" id="RU000640"/>
    </source>
</evidence>
<evidence type="ECO:0000256" key="8">
    <source>
        <dbReference type="RuleBase" id="RU004478"/>
    </source>
</evidence>